<dbReference type="Pfam" id="PF07486">
    <property type="entry name" value="Hydrolase_2"/>
    <property type="match status" value="1"/>
</dbReference>
<proteinExistence type="predicted"/>
<name>A0A7W7KE14_9SPHN</name>
<dbReference type="RefSeq" id="WP_184250882.1">
    <property type="nucleotide sequence ID" value="NZ_JACHLR010000063.1"/>
</dbReference>
<sequence>MMISSQVSKMGTGSTALKCLLVALLLVTAVALLVLGTQPLTLQNHGRAEHNERKRVLRRSEVPLVEPVALKTVPLANARAINTAVPFSTEPNPPARPFEFTGSNKDRLRAVACLAAAVLYEAGDDSTGQKAVAQVVLNRVRHPAFPKSICGVVFQGSERQTGCQFTFTCDGALRRSYADQSWARARIVAEGALSGNVFQPVGQATHYHTDWVVPYWSSSLDKIVAVGTHLFFRWTGWWGTPPAFRFAATGVEPHIPQLASRFPEHAQSAGALEAEAESAGHAPALAGNATQGQSTDDGIFFVQLSTKNAEIFPVMAARACGDRAYCWFVGWTDTSKMPRNNTADFLPAQRNSMSFSYLYDRNSKFEKALWNCHQFKRPAEQCLRGETG</sequence>
<dbReference type="Proteomes" id="UP000555448">
    <property type="component" value="Unassembled WGS sequence"/>
</dbReference>
<reference evidence="2 3" key="1">
    <citation type="submission" date="2020-08" db="EMBL/GenBank/DDBJ databases">
        <title>Functional genomics of gut bacteria from endangered species of beetles.</title>
        <authorList>
            <person name="Carlos-Shanley C."/>
        </authorList>
    </citation>
    <scope>NUCLEOTIDE SEQUENCE [LARGE SCALE GENOMIC DNA]</scope>
    <source>
        <strain evidence="2 3">S00245</strain>
    </source>
</reference>
<dbReference type="AlphaFoldDB" id="A0A7W7KE14"/>
<dbReference type="Gene3D" id="1.10.10.2520">
    <property type="entry name" value="Cell wall hydrolase SleB, domain 1"/>
    <property type="match status" value="1"/>
</dbReference>
<gene>
    <name evidence="2" type="ORF">HNO88_004476</name>
</gene>
<feature type="domain" description="Cell wall hydrolase SleB" evidence="1">
    <location>
        <begin position="124"/>
        <end position="232"/>
    </location>
</feature>
<dbReference type="InterPro" id="IPR011105">
    <property type="entry name" value="Cell_wall_hydrolase_SleB"/>
</dbReference>
<evidence type="ECO:0000313" key="2">
    <source>
        <dbReference type="EMBL" id="MBB4861122.1"/>
    </source>
</evidence>
<comment type="caution">
    <text evidence="2">The sequence shown here is derived from an EMBL/GenBank/DDBJ whole genome shotgun (WGS) entry which is preliminary data.</text>
</comment>
<organism evidence="2 3">
    <name type="scientific">Novosphingobium chloroacetimidivorans</name>
    <dbReference type="NCBI Taxonomy" id="1428314"/>
    <lineage>
        <taxon>Bacteria</taxon>
        <taxon>Pseudomonadati</taxon>
        <taxon>Pseudomonadota</taxon>
        <taxon>Alphaproteobacteria</taxon>
        <taxon>Sphingomonadales</taxon>
        <taxon>Sphingomonadaceae</taxon>
        <taxon>Novosphingobium</taxon>
    </lineage>
</organism>
<evidence type="ECO:0000313" key="3">
    <source>
        <dbReference type="Proteomes" id="UP000555448"/>
    </source>
</evidence>
<dbReference type="InterPro" id="IPR042047">
    <property type="entry name" value="SleB_dom1"/>
</dbReference>
<protein>
    <submittedName>
        <fullName evidence="2">Spore germination cell wall hydrolase CwlJ-like protein</fullName>
    </submittedName>
</protein>
<keyword evidence="2" id="KW-0378">Hydrolase</keyword>
<keyword evidence="3" id="KW-1185">Reference proteome</keyword>
<accession>A0A7W7KE14</accession>
<dbReference type="GO" id="GO:0016787">
    <property type="term" value="F:hydrolase activity"/>
    <property type="evidence" value="ECO:0007669"/>
    <property type="project" value="UniProtKB-KW"/>
</dbReference>
<evidence type="ECO:0000259" key="1">
    <source>
        <dbReference type="Pfam" id="PF07486"/>
    </source>
</evidence>
<dbReference type="EMBL" id="JACHLR010000063">
    <property type="protein sequence ID" value="MBB4861122.1"/>
    <property type="molecule type" value="Genomic_DNA"/>
</dbReference>